<keyword evidence="4 7" id="KW-0812">Transmembrane</keyword>
<protein>
    <submittedName>
        <fullName evidence="9">ABC transporter permease subunit</fullName>
    </submittedName>
</protein>
<organism evidence="9 10">
    <name type="scientific">Pyruvatibacter mobilis</name>
    <dbReference type="NCBI Taxonomy" id="1712261"/>
    <lineage>
        <taxon>Bacteria</taxon>
        <taxon>Pseudomonadati</taxon>
        <taxon>Pseudomonadota</taxon>
        <taxon>Alphaproteobacteria</taxon>
        <taxon>Hyphomicrobiales</taxon>
        <taxon>Parvibaculaceae</taxon>
        <taxon>Pyruvatibacter</taxon>
    </lineage>
</organism>
<evidence type="ECO:0000259" key="8">
    <source>
        <dbReference type="PROSITE" id="PS50928"/>
    </source>
</evidence>
<comment type="similarity">
    <text evidence="7">Belongs to the binding-protein-dependent transport system permease family.</text>
</comment>
<evidence type="ECO:0000313" key="10">
    <source>
        <dbReference type="Proteomes" id="UP000470384"/>
    </source>
</evidence>
<dbReference type="PANTHER" id="PTHR30151:SF41">
    <property type="entry name" value="ABC TRANSPORTER PERMEASE PROTEIN"/>
    <property type="match status" value="1"/>
</dbReference>
<accession>A0A845QB31</accession>
<evidence type="ECO:0000256" key="6">
    <source>
        <dbReference type="ARBA" id="ARBA00023136"/>
    </source>
</evidence>
<feature type="transmembrane region" description="Helical" evidence="7">
    <location>
        <begin position="131"/>
        <end position="150"/>
    </location>
</feature>
<feature type="transmembrane region" description="Helical" evidence="7">
    <location>
        <begin position="196"/>
        <end position="221"/>
    </location>
</feature>
<dbReference type="GO" id="GO:0005886">
    <property type="term" value="C:plasma membrane"/>
    <property type="evidence" value="ECO:0007669"/>
    <property type="project" value="UniProtKB-SubCell"/>
</dbReference>
<dbReference type="PANTHER" id="PTHR30151">
    <property type="entry name" value="ALKANE SULFONATE ABC TRANSPORTER-RELATED, MEMBRANE SUBUNIT"/>
    <property type="match status" value="1"/>
</dbReference>
<dbReference type="RefSeq" id="WP_160587361.1">
    <property type="nucleotide sequence ID" value="NZ_BMHN01000001.1"/>
</dbReference>
<keyword evidence="2 7" id="KW-0813">Transport</keyword>
<dbReference type="EMBL" id="WXYQ01000005">
    <property type="protein sequence ID" value="NBG95360.1"/>
    <property type="molecule type" value="Genomic_DNA"/>
</dbReference>
<sequence length="275" mass="29178">MSRSNGTGPDGWAARWGLPLLFGLVFLGAWEWLVAVTETPAYVLPGPLAIGTALVQGFGPLMASLWVTLRITLIAFVLALVLGTGFAVLFSESRLAERALYPYAVALQVTPIVAIAPLILIWVGLDNAEAAVTILAVIAAFFPVLANMTAGLKTADRNLIDLFRLYGASRWQIVTGVRLPSALPYLLSAMKVSAGLALIGTVVAEFVAGSGTSTGLAWRIIEAGNRLEIARMFAALVLLSGLGIALFWALSALEHLLLRHWHDSRDGASESGQTS</sequence>
<dbReference type="OrthoDB" id="9792509at2"/>
<evidence type="ECO:0000256" key="4">
    <source>
        <dbReference type="ARBA" id="ARBA00022692"/>
    </source>
</evidence>
<evidence type="ECO:0000256" key="2">
    <source>
        <dbReference type="ARBA" id="ARBA00022448"/>
    </source>
</evidence>
<reference evidence="9 10" key="1">
    <citation type="journal article" date="2016" name="Int. J. Syst. Evol. Microbiol.">
        <title>Pyruvatibacter mobilis gen. nov., sp. nov., a marine bacterium from the culture broth of Picochlorum sp. 122.</title>
        <authorList>
            <person name="Wang G."/>
            <person name="Tang M."/>
            <person name="Wu H."/>
            <person name="Dai S."/>
            <person name="Li T."/>
            <person name="Chen C."/>
            <person name="He H."/>
            <person name="Fan J."/>
            <person name="Xiang W."/>
            <person name="Li X."/>
        </authorList>
    </citation>
    <scope>NUCLEOTIDE SEQUENCE [LARGE SCALE GENOMIC DNA]</scope>
    <source>
        <strain evidence="9 10">GYP-11</strain>
    </source>
</reference>
<comment type="subcellular location">
    <subcellularLocation>
        <location evidence="1 7">Cell membrane</location>
        <topology evidence="1 7">Multi-pass membrane protein</topology>
    </subcellularLocation>
</comment>
<gene>
    <name evidence="9" type="ORF">GTQ45_06405</name>
</gene>
<keyword evidence="6 7" id="KW-0472">Membrane</keyword>
<evidence type="ECO:0000313" key="9">
    <source>
        <dbReference type="EMBL" id="NBG95360.1"/>
    </source>
</evidence>
<evidence type="ECO:0000256" key="7">
    <source>
        <dbReference type="RuleBase" id="RU363032"/>
    </source>
</evidence>
<dbReference type="SUPFAM" id="SSF161098">
    <property type="entry name" value="MetI-like"/>
    <property type="match status" value="1"/>
</dbReference>
<proteinExistence type="inferred from homology"/>
<dbReference type="GO" id="GO:0055085">
    <property type="term" value="P:transmembrane transport"/>
    <property type="evidence" value="ECO:0007669"/>
    <property type="project" value="InterPro"/>
</dbReference>
<keyword evidence="5 7" id="KW-1133">Transmembrane helix</keyword>
<dbReference type="InterPro" id="IPR035906">
    <property type="entry name" value="MetI-like_sf"/>
</dbReference>
<feature type="transmembrane region" description="Helical" evidence="7">
    <location>
        <begin position="103"/>
        <end position="125"/>
    </location>
</feature>
<feature type="transmembrane region" description="Helical" evidence="7">
    <location>
        <begin position="233"/>
        <end position="253"/>
    </location>
</feature>
<dbReference type="AlphaFoldDB" id="A0A845QB31"/>
<comment type="caution">
    <text evidence="9">The sequence shown here is derived from an EMBL/GenBank/DDBJ whole genome shotgun (WGS) entry which is preliminary data.</text>
</comment>
<dbReference type="CDD" id="cd06261">
    <property type="entry name" value="TM_PBP2"/>
    <property type="match status" value="1"/>
</dbReference>
<feature type="transmembrane region" description="Helical" evidence="7">
    <location>
        <begin position="12"/>
        <end position="34"/>
    </location>
</feature>
<name>A0A845QB31_9HYPH</name>
<dbReference type="Pfam" id="PF00528">
    <property type="entry name" value="BPD_transp_1"/>
    <property type="match status" value="1"/>
</dbReference>
<dbReference type="Proteomes" id="UP000470384">
    <property type="component" value="Unassembled WGS sequence"/>
</dbReference>
<keyword evidence="3" id="KW-1003">Cell membrane</keyword>
<dbReference type="PROSITE" id="PS50928">
    <property type="entry name" value="ABC_TM1"/>
    <property type="match status" value="1"/>
</dbReference>
<feature type="transmembrane region" description="Helical" evidence="7">
    <location>
        <begin position="71"/>
        <end position="91"/>
    </location>
</feature>
<dbReference type="GeneID" id="300655175"/>
<feature type="transmembrane region" description="Helical" evidence="7">
    <location>
        <begin position="41"/>
        <end position="59"/>
    </location>
</feature>
<dbReference type="Gene3D" id="1.10.3720.10">
    <property type="entry name" value="MetI-like"/>
    <property type="match status" value="1"/>
</dbReference>
<evidence type="ECO:0000256" key="1">
    <source>
        <dbReference type="ARBA" id="ARBA00004651"/>
    </source>
</evidence>
<feature type="domain" description="ABC transmembrane type-1" evidence="8">
    <location>
        <begin position="65"/>
        <end position="248"/>
    </location>
</feature>
<dbReference type="InterPro" id="IPR000515">
    <property type="entry name" value="MetI-like"/>
</dbReference>
<evidence type="ECO:0000256" key="3">
    <source>
        <dbReference type="ARBA" id="ARBA00022475"/>
    </source>
</evidence>
<keyword evidence="10" id="KW-1185">Reference proteome</keyword>
<evidence type="ECO:0000256" key="5">
    <source>
        <dbReference type="ARBA" id="ARBA00022989"/>
    </source>
</evidence>